<protein>
    <submittedName>
        <fullName evidence="1">Uncharacterized protein</fullName>
    </submittedName>
</protein>
<dbReference type="Proteomes" id="UP000236416">
    <property type="component" value="Unassembled WGS sequence"/>
</dbReference>
<proteinExistence type="predicted"/>
<evidence type="ECO:0000313" key="1">
    <source>
        <dbReference type="EMBL" id="POA96916.1"/>
    </source>
</evidence>
<organism evidence="1 2">
    <name type="scientific">Chromobacterium sinusclupearum</name>
    <dbReference type="NCBI Taxonomy" id="2077146"/>
    <lineage>
        <taxon>Bacteria</taxon>
        <taxon>Pseudomonadati</taxon>
        <taxon>Pseudomonadota</taxon>
        <taxon>Betaproteobacteria</taxon>
        <taxon>Neisseriales</taxon>
        <taxon>Chromobacteriaceae</taxon>
        <taxon>Chromobacterium</taxon>
    </lineage>
</organism>
<gene>
    <name evidence="1" type="ORF">C2134_19715</name>
</gene>
<dbReference type="EMBL" id="PPTF01000095">
    <property type="protein sequence ID" value="POA96916.1"/>
    <property type="molecule type" value="Genomic_DNA"/>
</dbReference>
<evidence type="ECO:0000313" key="2">
    <source>
        <dbReference type="Proteomes" id="UP000236416"/>
    </source>
</evidence>
<dbReference type="AlphaFoldDB" id="A0A2K4MIK3"/>
<name>A0A2K4MIK3_9NEIS</name>
<accession>A0A2K4MIK3</accession>
<keyword evidence="2" id="KW-1185">Reference proteome</keyword>
<reference evidence="1 2" key="1">
    <citation type="submission" date="2018-01" db="EMBL/GenBank/DDBJ databases">
        <title>Genomic Sequence of Chromobacterium MWU13-2610 from wild cranberry bogs within the Cape Cod National Seashore.</title>
        <authorList>
            <person name="O'Hara-Hanley K."/>
            <person name="Soby S."/>
            <person name="Harrison A."/>
        </authorList>
    </citation>
    <scope>NUCLEOTIDE SEQUENCE [LARGE SCALE GENOMIC DNA]</scope>
    <source>
        <strain evidence="1 2">MWU13-2610</strain>
    </source>
</reference>
<sequence>MTLNSCGDGFACDASVCLLGARDGFDSPPPPQALSIMDSVKEIQCLEWGRVLIFSILFMIHI</sequence>
<comment type="caution">
    <text evidence="1">The sequence shown here is derived from an EMBL/GenBank/DDBJ whole genome shotgun (WGS) entry which is preliminary data.</text>
</comment>